<dbReference type="GO" id="GO:0004034">
    <property type="term" value="F:aldose 1-epimerase activity"/>
    <property type="evidence" value="ECO:0007669"/>
    <property type="project" value="UniProtKB-EC"/>
</dbReference>
<keyword evidence="4 5" id="KW-0119">Carbohydrate metabolism</keyword>
<protein>
    <recommendedName>
        <fullName evidence="5">Aldose 1-epimerase</fullName>
        <ecNumber evidence="5">5.1.3.3</ecNumber>
    </recommendedName>
</protein>
<reference evidence="9" key="1">
    <citation type="submission" date="2021-01" db="EMBL/GenBank/DDBJ databases">
        <authorList>
            <person name="Corre E."/>
            <person name="Pelletier E."/>
            <person name="Niang G."/>
            <person name="Scheremetjew M."/>
            <person name="Finn R."/>
            <person name="Kale V."/>
            <person name="Holt S."/>
            <person name="Cochrane G."/>
            <person name="Meng A."/>
            <person name="Brown T."/>
            <person name="Cohen L."/>
        </authorList>
    </citation>
    <scope>NUCLEOTIDE SEQUENCE</scope>
    <source>
        <strain evidence="9">RCC3387</strain>
    </source>
</reference>
<evidence type="ECO:0000256" key="1">
    <source>
        <dbReference type="ARBA" id="ARBA00005028"/>
    </source>
</evidence>
<proteinExistence type="inferred from homology"/>
<keyword evidence="3 5" id="KW-0413">Isomerase</keyword>
<dbReference type="EC" id="5.1.3.3" evidence="5"/>
<dbReference type="InterPro" id="IPR047215">
    <property type="entry name" value="Galactose_mutarotase-like"/>
</dbReference>
<dbReference type="Gene3D" id="2.70.98.10">
    <property type="match status" value="1"/>
</dbReference>
<comment type="similarity">
    <text evidence="2 5">Belongs to the aldose epimerase family.</text>
</comment>
<evidence type="ECO:0000256" key="4">
    <source>
        <dbReference type="ARBA" id="ARBA00023277"/>
    </source>
</evidence>
<dbReference type="Pfam" id="PF01263">
    <property type="entry name" value="Aldose_epim"/>
    <property type="match status" value="1"/>
</dbReference>
<dbReference type="GO" id="GO:0006006">
    <property type="term" value="P:glucose metabolic process"/>
    <property type="evidence" value="ECO:0007669"/>
    <property type="project" value="TreeGrafter"/>
</dbReference>
<comment type="catalytic activity">
    <reaction evidence="5">
        <text>alpha-D-glucose = beta-D-glucose</text>
        <dbReference type="Rhea" id="RHEA:10264"/>
        <dbReference type="ChEBI" id="CHEBI:15903"/>
        <dbReference type="ChEBI" id="CHEBI:17925"/>
        <dbReference type="EC" id="5.1.3.3"/>
    </reaction>
</comment>
<organism evidence="9">
    <name type="scientific">Zooxanthella nutricula</name>
    <dbReference type="NCBI Taxonomy" id="1333877"/>
    <lineage>
        <taxon>Eukaryota</taxon>
        <taxon>Sar</taxon>
        <taxon>Alveolata</taxon>
        <taxon>Dinophyceae</taxon>
        <taxon>Peridiniales</taxon>
        <taxon>Peridiniales incertae sedis</taxon>
        <taxon>Zooxanthella</taxon>
    </lineage>
</organism>
<dbReference type="PANTHER" id="PTHR10091">
    <property type="entry name" value="ALDOSE-1-EPIMERASE"/>
    <property type="match status" value="1"/>
</dbReference>
<dbReference type="PANTHER" id="PTHR10091:SF0">
    <property type="entry name" value="GALACTOSE MUTAROTASE"/>
    <property type="match status" value="1"/>
</dbReference>
<dbReference type="InterPro" id="IPR014718">
    <property type="entry name" value="GH-type_carb-bd"/>
</dbReference>
<dbReference type="UniPathway" id="UPA00242"/>
<dbReference type="GO" id="GO:0030246">
    <property type="term" value="F:carbohydrate binding"/>
    <property type="evidence" value="ECO:0007669"/>
    <property type="project" value="InterPro"/>
</dbReference>
<dbReference type="InterPro" id="IPR008183">
    <property type="entry name" value="Aldose_1/G6P_1-epimerase"/>
</dbReference>
<evidence type="ECO:0000256" key="2">
    <source>
        <dbReference type="ARBA" id="ARBA00006206"/>
    </source>
</evidence>
<feature type="binding site" evidence="8">
    <location>
        <begin position="216"/>
        <end position="218"/>
    </location>
    <ligand>
        <name>beta-D-galactose</name>
        <dbReference type="ChEBI" id="CHEBI:27667"/>
    </ligand>
</feature>
<evidence type="ECO:0000313" key="9">
    <source>
        <dbReference type="EMBL" id="CAD9629383.1"/>
    </source>
</evidence>
<dbReference type="GO" id="GO:0033499">
    <property type="term" value="P:galactose catabolic process via UDP-galactose, Leloir pathway"/>
    <property type="evidence" value="ECO:0007669"/>
    <property type="project" value="TreeGrafter"/>
</dbReference>
<evidence type="ECO:0000256" key="5">
    <source>
        <dbReference type="PIRNR" id="PIRNR005096"/>
    </source>
</evidence>
<feature type="active site" description="Proton acceptor" evidence="6">
    <location>
        <position position="372"/>
    </location>
</feature>
<feature type="active site" description="Proton donor" evidence="6">
    <location>
        <position position="216"/>
    </location>
</feature>
<dbReference type="InterPro" id="IPR015443">
    <property type="entry name" value="Aldose_1-epimerase"/>
</dbReference>
<comment type="pathway">
    <text evidence="1 5">Carbohydrate metabolism; hexose metabolism.</text>
</comment>
<feature type="binding site" evidence="8">
    <location>
        <begin position="118"/>
        <end position="119"/>
    </location>
    <ligand>
        <name>beta-D-galactose</name>
        <dbReference type="ChEBI" id="CHEBI:27667"/>
    </ligand>
</feature>
<evidence type="ECO:0000256" key="3">
    <source>
        <dbReference type="ARBA" id="ARBA00023235"/>
    </source>
</evidence>
<evidence type="ECO:0000256" key="6">
    <source>
        <dbReference type="PIRSR" id="PIRSR005096-1"/>
    </source>
</evidence>
<feature type="binding site" evidence="7">
    <location>
        <position position="290"/>
    </location>
    <ligand>
        <name>beta-D-galactose</name>
        <dbReference type="ChEBI" id="CHEBI:27667"/>
    </ligand>
</feature>
<dbReference type="SUPFAM" id="SSF74650">
    <property type="entry name" value="Galactose mutarotase-like"/>
    <property type="match status" value="1"/>
</dbReference>
<gene>
    <name evidence="9" type="ORF">BRAN1462_LOCUS49325</name>
</gene>
<evidence type="ECO:0000256" key="8">
    <source>
        <dbReference type="PIRSR" id="PIRSR005096-3"/>
    </source>
</evidence>
<accession>A0A7S2PZY4</accession>
<evidence type="ECO:0000256" key="7">
    <source>
        <dbReference type="PIRSR" id="PIRSR005096-2"/>
    </source>
</evidence>
<dbReference type="AlphaFoldDB" id="A0A7S2PZY4"/>
<dbReference type="EMBL" id="HBGW01077599">
    <property type="protein sequence ID" value="CAD9629383.1"/>
    <property type="molecule type" value="Transcribed_RNA"/>
</dbReference>
<dbReference type="CDD" id="cd09019">
    <property type="entry name" value="galactose_mutarotase_like"/>
    <property type="match status" value="1"/>
</dbReference>
<dbReference type="PIRSF" id="PIRSF005096">
    <property type="entry name" value="GALM"/>
    <property type="match status" value="1"/>
</dbReference>
<sequence length="411" mass="44770">MVPAVHLSPVASMRRCVALMMLPVGFCSPASLRGATPAQPDFECDAQPKGAYEAIELSNSAGTTRATLIRYGATLTHLTFAGGRKGPVDVVLGWGDAREYCASPQHTYFGATIGRVANRIGHGSFELEGKEYRTPLNEAGFDTLHGGWKGFDRRVFDVVAQDGSSVTFQYTSPDGEEGFPGTVTLRVTHAITEDDEWLISYNATTDRDTVLALTNHAYFNLNGNVDNTPTVMEHIMTVPTGDKYVEVDAKLLPTGAVAPVADAPALDFREAKALGRDIDQGTVTPLGGYDNAWVFSGWSPEASLKELPVLVEVHTPLTGIGLRMKTTEPSVQIYSGNFLSGTDPATRIPRKRSQSFGTEPQFYQWRGAFTLEAQHYPDSVRVPQFPSVVLRKGKVYTQQTSYQLFAHTEGL</sequence>
<name>A0A7S2PZY4_9DINO</name>
<dbReference type="InterPro" id="IPR011013">
    <property type="entry name" value="Gal_mutarotase_sf_dom"/>
</dbReference>